<protein>
    <recommendedName>
        <fullName evidence="6">Cell wall mannoprotein PIR1-like C-terminal domain-containing protein</fullName>
    </recommendedName>
</protein>
<name>A0A1E4T5B2_9ASCO</name>
<dbReference type="Proteomes" id="UP000094801">
    <property type="component" value="Unassembled WGS sequence"/>
</dbReference>
<keyword evidence="2" id="KW-0134">Cell wall</keyword>
<dbReference type="PANTHER" id="PTHR47254:SF1">
    <property type="entry name" value="CELL WALL MANNOPROTEIN CIS3-RELATED"/>
    <property type="match status" value="1"/>
</dbReference>
<evidence type="ECO:0000259" key="6">
    <source>
        <dbReference type="Pfam" id="PF22799"/>
    </source>
</evidence>
<comment type="subcellular location">
    <subcellularLocation>
        <location evidence="1">Secreted</location>
        <location evidence="1">Cell wall</location>
    </subcellularLocation>
</comment>
<evidence type="ECO:0000256" key="1">
    <source>
        <dbReference type="ARBA" id="ARBA00004191"/>
    </source>
</evidence>
<evidence type="ECO:0000313" key="8">
    <source>
        <dbReference type="Proteomes" id="UP000094801"/>
    </source>
</evidence>
<feature type="non-terminal residue" evidence="7">
    <location>
        <position position="93"/>
    </location>
</feature>
<evidence type="ECO:0000256" key="5">
    <source>
        <dbReference type="ARBA" id="ARBA00038219"/>
    </source>
</evidence>
<dbReference type="InterPro" id="IPR054508">
    <property type="entry name" value="PIR1-like_C"/>
</dbReference>
<dbReference type="GO" id="GO:0009277">
    <property type="term" value="C:fungal-type cell wall"/>
    <property type="evidence" value="ECO:0007669"/>
    <property type="project" value="TreeGrafter"/>
</dbReference>
<dbReference type="GO" id="GO:0005199">
    <property type="term" value="F:structural constituent of cell wall"/>
    <property type="evidence" value="ECO:0007669"/>
    <property type="project" value="TreeGrafter"/>
</dbReference>
<dbReference type="EMBL" id="KV453849">
    <property type="protein sequence ID" value="ODV86950.1"/>
    <property type="molecule type" value="Genomic_DNA"/>
</dbReference>
<dbReference type="Pfam" id="PF22799">
    <property type="entry name" value="PIR1-like_C"/>
    <property type="match status" value="1"/>
</dbReference>
<feature type="non-terminal residue" evidence="7">
    <location>
        <position position="1"/>
    </location>
</feature>
<dbReference type="GO" id="GO:0031505">
    <property type="term" value="P:fungal-type cell wall organization"/>
    <property type="evidence" value="ECO:0007669"/>
    <property type="project" value="TreeGrafter"/>
</dbReference>
<organism evidence="7 8">
    <name type="scientific">[Candida] arabinofermentans NRRL YB-2248</name>
    <dbReference type="NCBI Taxonomy" id="983967"/>
    <lineage>
        <taxon>Eukaryota</taxon>
        <taxon>Fungi</taxon>
        <taxon>Dikarya</taxon>
        <taxon>Ascomycota</taxon>
        <taxon>Saccharomycotina</taxon>
        <taxon>Pichiomycetes</taxon>
        <taxon>Pichiales</taxon>
        <taxon>Pichiaceae</taxon>
        <taxon>Ogataea</taxon>
        <taxon>Ogataea/Candida clade</taxon>
    </lineage>
</organism>
<keyword evidence="3" id="KW-0964">Secreted</keyword>
<sequence length="93" mass="10207">TEDILVMNISGGLLYDSFGSLGAIVSNHQFQFDGPPPQAGALYAAGWSVTDDEYLALGSQEEFYGCPQEDSDGTTYYKIYDSQIQSYCIPVYL</sequence>
<dbReference type="AlphaFoldDB" id="A0A1E4T5B2"/>
<reference evidence="8" key="1">
    <citation type="submission" date="2016-04" db="EMBL/GenBank/DDBJ databases">
        <title>Comparative genomics of biotechnologically important yeasts.</title>
        <authorList>
            <consortium name="DOE Joint Genome Institute"/>
            <person name="Riley R."/>
            <person name="Haridas S."/>
            <person name="Wolfe K.H."/>
            <person name="Lopes M.R."/>
            <person name="Hittinger C.T."/>
            <person name="Goker M."/>
            <person name="Salamov A."/>
            <person name="Wisecaver J."/>
            <person name="Long T.M."/>
            <person name="Aerts A.L."/>
            <person name="Barry K."/>
            <person name="Choi C."/>
            <person name="Clum A."/>
            <person name="Coughlan A.Y."/>
            <person name="Deshpande S."/>
            <person name="Douglass A.P."/>
            <person name="Hanson S.J."/>
            <person name="Klenk H.-P."/>
            <person name="Labutti K."/>
            <person name="Lapidus A."/>
            <person name="Lindquist E."/>
            <person name="Lipzen A."/>
            <person name="Meier-Kolthoff J.P."/>
            <person name="Ohm R.A."/>
            <person name="Otillar R.P."/>
            <person name="Pangilinan J."/>
            <person name="Peng Y."/>
            <person name="Rokas A."/>
            <person name="Rosa C.A."/>
            <person name="Scheuner C."/>
            <person name="Sibirny A.A."/>
            <person name="Slot J.C."/>
            <person name="Stielow J.B."/>
            <person name="Sun H."/>
            <person name="Kurtzman C.P."/>
            <person name="Blackwell M."/>
            <person name="Grigoriev I.V."/>
            <person name="Jeffries T.W."/>
        </authorList>
    </citation>
    <scope>NUCLEOTIDE SEQUENCE [LARGE SCALE GENOMIC DNA]</scope>
    <source>
        <strain evidence="8">NRRL YB-2248</strain>
    </source>
</reference>
<gene>
    <name evidence="7" type="ORF">CANARDRAFT_191678</name>
</gene>
<evidence type="ECO:0000256" key="2">
    <source>
        <dbReference type="ARBA" id="ARBA00022512"/>
    </source>
</evidence>
<evidence type="ECO:0000256" key="4">
    <source>
        <dbReference type="ARBA" id="ARBA00022729"/>
    </source>
</evidence>
<dbReference type="PANTHER" id="PTHR47254">
    <property type="entry name" value="CELL WALL MANNOPROTEIN CIS3-RELATED"/>
    <property type="match status" value="1"/>
</dbReference>
<keyword evidence="4" id="KW-0732">Signal</keyword>
<evidence type="ECO:0000256" key="3">
    <source>
        <dbReference type="ARBA" id="ARBA00022525"/>
    </source>
</evidence>
<evidence type="ECO:0000313" key="7">
    <source>
        <dbReference type="EMBL" id="ODV86950.1"/>
    </source>
</evidence>
<dbReference type="OrthoDB" id="5415592at2759"/>
<dbReference type="InterPro" id="IPR051153">
    <property type="entry name" value="Yeast_CWMannoprotein_PIR"/>
</dbReference>
<feature type="domain" description="Cell wall mannoprotein PIR1-like C-terminal" evidence="6">
    <location>
        <begin position="12"/>
        <end position="91"/>
    </location>
</feature>
<comment type="similarity">
    <text evidence="5">Belongs to the PIR protein family.</text>
</comment>
<proteinExistence type="inferred from homology"/>
<accession>A0A1E4T5B2</accession>
<keyword evidence="8" id="KW-1185">Reference proteome</keyword>